<protein>
    <submittedName>
        <fullName evidence="2">Uncharacterized protein</fullName>
    </submittedName>
</protein>
<gene>
    <name evidence="2" type="ORF">DW663_05745</name>
</gene>
<sequence length="117" mass="13801">MKKIFIGTLMILAISSTGFAKMHDFQNEPTPPVPPHMMKMKNNNYRVNPELERARILIEEKRLEVRKELLNEKPDWNKIEKLNIEIATQEAKNRTCTMRERFEARFNTQTSTTPINN</sequence>
<keyword evidence="1" id="KW-0732">Signal</keyword>
<reference evidence="2 3" key="1">
    <citation type="submission" date="2018-08" db="EMBL/GenBank/DDBJ databases">
        <title>A genome reference for cultivated species of the human gut microbiota.</title>
        <authorList>
            <person name="Zou Y."/>
            <person name="Xue W."/>
            <person name="Luo G."/>
        </authorList>
    </citation>
    <scope>NUCLEOTIDE SEQUENCE [LARGE SCALE GENOMIC DNA]</scope>
    <source>
        <strain evidence="2 3">AM25-1</strain>
    </source>
</reference>
<dbReference type="EMBL" id="QRHL01000006">
    <property type="protein sequence ID" value="RHF73026.1"/>
    <property type="molecule type" value="Genomic_DNA"/>
</dbReference>
<organism evidence="2 3">
    <name type="scientific">Fusobacterium mortiferum</name>
    <dbReference type="NCBI Taxonomy" id="850"/>
    <lineage>
        <taxon>Bacteria</taxon>
        <taxon>Fusobacteriati</taxon>
        <taxon>Fusobacteriota</taxon>
        <taxon>Fusobacteriia</taxon>
        <taxon>Fusobacteriales</taxon>
        <taxon>Fusobacteriaceae</taxon>
        <taxon>Fusobacterium</taxon>
    </lineage>
</organism>
<feature type="signal peptide" evidence="1">
    <location>
        <begin position="1"/>
        <end position="20"/>
    </location>
</feature>
<dbReference type="Proteomes" id="UP000284676">
    <property type="component" value="Unassembled WGS sequence"/>
</dbReference>
<accession>A0A414PX12</accession>
<proteinExistence type="predicted"/>
<evidence type="ECO:0000313" key="3">
    <source>
        <dbReference type="Proteomes" id="UP000284676"/>
    </source>
</evidence>
<dbReference type="AlphaFoldDB" id="A0A414PX12"/>
<dbReference type="RefSeq" id="WP_005884146.1">
    <property type="nucleotide sequence ID" value="NZ_CABMMQ010000001.1"/>
</dbReference>
<evidence type="ECO:0000313" key="2">
    <source>
        <dbReference type="EMBL" id="RHF73026.1"/>
    </source>
</evidence>
<comment type="caution">
    <text evidence="2">The sequence shown here is derived from an EMBL/GenBank/DDBJ whole genome shotgun (WGS) entry which is preliminary data.</text>
</comment>
<name>A0A414PX12_FUSMR</name>
<evidence type="ECO:0000256" key="1">
    <source>
        <dbReference type="SAM" id="SignalP"/>
    </source>
</evidence>
<dbReference type="GeneID" id="62763124"/>
<feature type="chain" id="PRO_5019328150" evidence="1">
    <location>
        <begin position="21"/>
        <end position="117"/>
    </location>
</feature>